<dbReference type="STRING" id="1246995.AFR_25740"/>
<accession>U5W321</accession>
<dbReference type="InterPro" id="IPR037883">
    <property type="entry name" value="Knr4/Smi1-like_sf"/>
</dbReference>
<reference evidence="1 2" key="1">
    <citation type="journal article" date="2014" name="J. Biotechnol.">
        <title>Complete genome sequence of the actinobacterium Actinoplanes friuliensis HAG 010964, producer of the lipopeptide antibiotic friulimycin.</title>
        <authorList>
            <person name="Ruckert C."/>
            <person name="Szczepanowski R."/>
            <person name="Albersmeier A."/>
            <person name="Goesmann A."/>
            <person name="Fischer N."/>
            <person name="Steinkamper A."/>
            <person name="Puhler A."/>
            <person name="Biener R."/>
            <person name="Schwartz D."/>
            <person name="Kalinowski J."/>
        </authorList>
    </citation>
    <scope>NUCLEOTIDE SEQUENCE [LARGE SCALE GENOMIC DNA]</scope>
    <source>
        <strain evidence="1 2">DSM 7358</strain>
    </source>
</reference>
<gene>
    <name evidence="1" type="ORF">AFR_25740</name>
</gene>
<keyword evidence="2" id="KW-1185">Reference proteome</keyword>
<dbReference type="AlphaFoldDB" id="U5W321"/>
<dbReference type="OrthoDB" id="5572373at2"/>
<dbReference type="KEGG" id="afs:AFR_25740"/>
<dbReference type="RefSeq" id="WP_023364089.1">
    <property type="nucleotide sequence ID" value="NC_022657.1"/>
</dbReference>
<name>U5W321_9ACTN</name>
<evidence type="ECO:0008006" key="3">
    <source>
        <dbReference type="Google" id="ProtNLM"/>
    </source>
</evidence>
<dbReference type="Proteomes" id="UP000017746">
    <property type="component" value="Chromosome"/>
</dbReference>
<dbReference type="eggNOG" id="ENOG50338VG">
    <property type="taxonomic scope" value="Bacteria"/>
</dbReference>
<dbReference type="PATRIC" id="fig|1246995.3.peg.5218"/>
<proteinExistence type="predicted"/>
<dbReference type="SUPFAM" id="SSF160631">
    <property type="entry name" value="SMI1/KNR4-like"/>
    <property type="match status" value="1"/>
</dbReference>
<evidence type="ECO:0000313" key="2">
    <source>
        <dbReference type="Proteomes" id="UP000017746"/>
    </source>
</evidence>
<dbReference type="HOGENOM" id="CLU_690619_0_0_11"/>
<evidence type="ECO:0000313" key="1">
    <source>
        <dbReference type="EMBL" id="AGZ43412.1"/>
    </source>
</evidence>
<dbReference type="EMBL" id="CP006272">
    <property type="protein sequence ID" value="AGZ43412.1"/>
    <property type="molecule type" value="Genomic_DNA"/>
</dbReference>
<sequence length="395" mass="43042">MNHRDDRGPIHDRVLDALAAETGASPRLGPGHDWAAVEASLGGLRLPADYKRLVDAFPHGEFGGLVRVVRPGVPDGPESAYPEYYLRLLDDLREQREIEWGIYPHPLYPERGGLLPWGDTLSGQLIFWLTEGDDPDAWPVVWTDRGFEEWQLRRRSMSEFLLELITDPAVERPGLPAGGSGFRAFGGGATAAPIGLLAGHAVPAGSSADQEAPIGFSADHAEPEDAVDGLLEALGTMPIEEPTLEWFVRAGEWGFMFPADYRTFHDTLGPGLFCDIGIFGPGAPEGWNAADLLRAGRAAAEAAGLDHLRFHPDPGGLVPWGMTQDGWLLGWAARHPDPDLWCVAALGPGFVRIDWPELSFSEFLLFHAGIRDGYDVALPDRPRWSGPPTFRGLAD</sequence>
<protein>
    <recommendedName>
        <fullName evidence="3">Knr4/Smi1-like domain-containing protein</fullName>
    </recommendedName>
</protein>
<organism evidence="1 2">
    <name type="scientific">Actinoplanes friuliensis DSM 7358</name>
    <dbReference type="NCBI Taxonomy" id="1246995"/>
    <lineage>
        <taxon>Bacteria</taxon>
        <taxon>Bacillati</taxon>
        <taxon>Actinomycetota</taxon>
        <taxon>Actinomycetes</taxon>
        <taxon>Micromonosporales</taxon>
        <taxon>Micromonosporaceae</taxon>
        <taxon>Actinoplanes</taxon>
    </lineage>
</organism>